<keyword evidence="6" id="KW-1185">Reference proteome</keyword>
<dbReference type="SMART" id="SM00345">
    <property type="entry name" value="HTH_GNTR"/>
    <property type="match status" value="1"/>
</dbReference>
<dbReference type="PANTHER" id="PTHR38445">
    <property type="entry name" value="HTH-TYPE TRANSCRIPTIONAL REPRESSOR YTRA"/>
    <property type="match status" value="1"/>
</dbReference>
<evidence type="ECO:0000313" key="5">
    <source>
        <dbReference type="EMBL" id="GIJ30986.1"/>
    </source>
</evidence>
<dbReference type="InterPro" id="IPR000524">
    <property type="entry name" value="Tscrpt_reg_HTH_GntR"/>
</dbReference>
<proteinExistence type="predicted"/>
<dbReference type="RefSeq" id="WP_093402177.1">
    <property type="nucleotide sequence ID" value="NZ_BOPD01000002.1"/>
</dbReference>
<dbReference type="Pfam" id="PF00392">
    <property type="entry name" value="GntR"/>
    <property type="match status" value="1"/>
</dbReference>
<keyword evidence="1" id="KW-0805">Transcription regulation</keyword>
<evidence type="ECO:0000256" key="2">
    <source>
        <dbReference type="ARBA" id="ARBA00023125"/>
    </source>
</evidence>
<dbReference type="PANTHER" id="PTHR38445:SF9">
    <property type="entry name" value="HTH-TYPE TRANSCRIPTIONAL REPRESSOR YTRA"/>
    <property type="match status" value="1"/>
</dbReference>
<dbReference type="CDD" id="cd07377">
    <property type="entry name" value="WHTH_GntR"/>
    <property type="match status" value="1"/>
</dbReference>
<dbReference type="AlphaFoldDB" id="A0A9W5UN24"/>
<sequence>MPTERVDYRRIANEITSKIKSGELAPGEKLPSTRQLAEQYGVHISTIHRVMSLLKDRELVEGHPGKGVYVAEPERESE</sequence>
<gene>
    <name evidence="5" type="ORF">Vse01_01340</name>
</gene>
<protein>
    <recommendedName>
        <fullName evidence="4">HTH gntR-type domain-containing protein</fullName>
    </recommendedName>
</protein>
<dbReference type="OrthoDB" id="7363114at2"/>
<dbReference type="EMBL" id="BOPD01000002">
    <property type="protein sequence ID" value="GIJ30986.1"/>
    <property type="molecule type" value="Genomic_DNA"/>
</dbReference>
<dbReference type="GO" id="GO:0003677">
    <property type="term" value="F:DNA binding"/>
    <property type="evidence" value="ECO:0007669"/>
    <property type="project" value="UniProtKB-KW"/>
</dbReference>
<dbReference type="Proteomes" id="UP000607311">
    <property type="component" value="Unassembled WGS sequence"/>
</dbReference>
<organism evidence="5 6">
    <name type="scientific">Micromonospora sediminimaris</name>
    <dbReference type="NCBI Taxonomy" id="547162"/>
    <lineage>
        <taxon>Bacteria</taxon>
        <taxon>Bacillati</taxon>
        <taxon>Actinomycetota</taxon>
        <taxon>Actinomycetes</taxon>
        <taxon>Micromonosporales</taxon>
        <taxon>Micromonosporaceae</taxon>
        <taxon>Micromonospora</taxon>
    </lineage>
</organism>
<reference evidence="5" key="1">
    <citation type="submission" date="2021-01" db="EMBL/GenBank/DDBJ databases">
        <title>Whole genome shotgun sequence of Verrucosispora sediminis NBRC 107745.</title>
        <authorList>
            <person name="Komaki H."/>
            <person name="Tamura T."/>
        </authorList>
    </citation>
    <scope>NUCLEOTIDE SEQUENCE</scope>
    <source>
        <strain evidence="5">NBRC 107745</strain>
    </source>
</reference>
<accession>A0A9W5UN24</accession>
<comment type="caution">
    <text evidence="5">The sequence shown here is derived from an EMBL/GenBank/DDBJ whole genome shotgun (WGS) entry which is preliminary data.</text>
</comment>
<dbReference type="PROSITE" id="PS50949">
    <property type="entry name" value="HTH_GNTR"/>
    <property type="match status" value="1"/>
</dbReference>
<evidence type="ECO:0000256" key="1">
    <source>
        <dbReference type="ARBA" id="ARBA00023015"/>
    </source>
</evidence>
<dbReference type="Gene3D" id="1.10.10.10">
    <property type="entry name" value="Winged helix-like DNA-binding domain superfamily/Winged helix DNA-binding domain"/>
    <property type="match status" value="1"/>
</dbReference>
<dbReference type="InterPro" id="IPR036390">
    <property type="entry name" value="WH_DNA-bd_sf"/>
</dbReference>
<evidence type="ECO:0000313" key="6">
    <source>
        <dbReference type="Proteomes" id="UP000607311"/>
    </source>
</evidence>
<name>A0A9W5UN24_9ACTN</name>
<dbReference type="SUPFAM" id="SSF46785">
    <property type="entry name" value="Winged helix' DNA-binding domain"/>
    <property type="match status" value="1"/>
</dbReference>
<dbReference type="GO" id="GO:0003700">
    <property type="term" value="F:DNA-binding transcription factor activity"/>
    <property type="evidence" value="ECO:0007669"/>
    <property type="project" value="InterPro"/>
</dbReference>
<keyword evidence="2" id="KW-0238">DNA-binding</keyword>
<dbReference type="InterPro" id="IPR036388">
    <property type="entry name" value="WH-like_DNA-bd_sf"/>
</dbReference>
<evidence type="ECO:0000256" key="3">
    <source>
        <dbReference type="ARBA" id="ARBA00023163"/>
    </source>
</evidence>
<keyword evidence="3" id="KW-0804">Transcription</keyword>
<evidence type="ECO:0000259" key="4">
    <source>
        <dbReference type="PROSITE" id="PS50949"/>
    </source>
</evidence>
<feature type="domain" description="HTH gntR-type" evidence="4">
    <location>
        <begin position="5"/>
        <end position="73"/>
    </location>
</feature>